<dbReference type="EMBL" id="CAXAMM010038795">
    <property type="protein sequence ID" value="CAK9080954.1"/>
    <property type="molecule type" value="Genomic_DNA"/>
</dbReference>
<feature type="domain" description="WW" evidence="2">
    <location>
        <begin position="125"/>
        <end position="152"/>
    </location>
</feature>
<dbReference type="SUPFAM" id="SSF51045">
    <property type="entry name" value="WW domain"/>
    <property type="match status" value="1"/>
</dbReference>
<dbReference type="PROSITE" id="PS01159">
    <property type="entry name" value="WW_DOMAIN_1"/>
    <property type="match status" value="2"/>
</dbReference>
<gene>
    <name evidence="3" type="ORF">SCF082_LOCUS38565</name>
</gene>
<dbReference type="Proteomes" id="UP001642464">
    <property type="component" value="Unassembled WGS sequence"/>
</dbReference>
<comment type="caution">
    <text evidence="3">The sequence shown here is derived from an EMBL/GenBank/DDBJ whole genome shotgun (WGS) entry which is preliminary data.</text>
</comment>
<organism evidence="3 4">
    <name type="scientific">Durusdinium trenchii</name>
    <dbReference type="NCBI Taxonomy" id="1381693"/>
    <lineage>
        <taxon>Eukaryota</taxon>
        <taxon>Sar</taxon>
        <taxon>Alveolata</taxon>
        <taxon>Dinophyceae</taxon>
        <taxon>Suessiales</taxon>
        <taxon>Symbiodiniaceae</taxon>
        <taxon>Durusdinium</taxon>
    </lineage>
</organism>
<dbReference type="InterPro" id="IPR036020">
    <property type="entry name" value="WW_dom_sf"/>
</dbReference>
<reference evidence="3 4" key="1">
    <citation type="submission" date="2024-02" db="EMBL/GenBank/DDBJ databases">
        <authorList>
            <person name="Chen Y."/>
            <person name="Shah S."/>
            <person name="Dougan E. K."/>
            <person name="Thang M."/>
            <person name="Chan C."/>
        </authorList>
    </citation>
    <scope>NUCLEOTIDE SEQUENCE [LARGE SCALE GENOMIC DNA]</scope>
</reference>
<dbReference type="InterPro" id="IPR001202">
    <property type="entry name" value="WW_dom"/>
</dbReference>
<accession>A0ABP0PYC8</accession>
<dbReference type="SMART" id="SM00456">
    <property type="entry name" value="WW"/>
    <property type="match status" value="2"/>
</dbReference>
<evidence type="ECO:0000313" key="3">
    <source>
        <dbReference type="EMBL" id="CAK9080954.1"/>
    </source>
</evidence>
<dbReference type="PROSITE" id="PS50020">
    <property type="entry name" value="WW_DOMAIN_2"/>
    <property type="match status" value="2"/>
</dbReference>
<evidence type="ECO:0000259" key="2">
    <source>
        <dbReference type="PROSITE" id="PS50020"/>
    </source>
</evidence>
<dbReference type="Gene3D" id="2.20.70.10">
    <property type="match status" value="2"/>
</dbReference>
<evidence type="ECO:0000256" key="1">
    <source>
        <dbReference type="SAM" id="MobiDB-lite"/>
    </source>
</evidence>
<evidence type="ECO:0000313" key="4">
    <source>
        <dbReference type="Proteomes" id="UP001642464"/>
    </source>
</evidence>
<proteinExistence type="predicted"/>
<name>A0ABP0PYC8_9DINO</name>
<feature type="domain" description="WW" evidence="2">
    <location>
        <begin position="48"/>
        <end position="81"/>
    </location>
</feature>
<dbReference type="CDD" id="cd00201">
    <property type="entry name" value="WW"/>
    <property type="match status" value="2"/>
</dbReference>
<protein>
    <submittedName>
        <fullName evidence="3">WW domain-containing protein</fullName>
    </submittedName>
</protein>
<feature type="region of interest" description="Disordered" evidence="1">
    <location>
        <begin position="262"/>
        <end position="285"/>
    </location>
</feature>
<keyword evidence="4" id="KW-1185">Reference proteome</keyword>
<dbReference type="Pfam" id="PF00397">
    <property type="entry name" value="WW"/>
    <property type="match status" value="1"/>
</dbReference>
<sequence length="320" mass="35625">MSAPSAAPPGTPLQSSRAEFLQSFRWATRGRGAPKDLVTALGTAAYELVLPPPWTEESSSAGVVYFWNSSTNTSSWQHPLMDVFLCVLDALMLIIRDCLSVADLASALTAHLRHADEEAEKKLEGWSMHEQGRLQYFYNASTGESCWENPADFAQHELHAQYWLLGRFVQHFYGDMALSGEGRSFLTALGERVNVPDEVKDYAAWIQASVASSSPVAQVPTPQRRTRPPLPPLTALPLKADADPLEPHLAFLVRAPSVDPSPEVRFKRAQSSGQLERRKRTHPPLTKYPLRRSLMIWKPVAEEDLRSGQLQARRAQTGPF</sequence>